<gene>
    <name evidence="2" type="ORF">KI809_17810</name>
</gene>
<dbReference type="InterPro" id="IPR016195">
    <property type="entry name" value="Pol/histidinol_Pase-like"/>
</dbReference>
<sequence length="593" mass="63368">MKANRKVCAAVLAVAMLSAGSAFAAEKWMTGDLHQHTTYTDGSYPMNDLTAAGVIATSAWADPTGLYRKGVMPQGFRFGVDFQANNEHGGTSGKDNFNNAWSTYGPGLAVGDSGLMWRWQSLISPSNIPGYAGPAYMGAADWIKTIRDNYSPLGKIAMSGMEWNPPGHEHCSSAIVANNSLPIAEFEYRFDNSDTDGTLTANTATTMGWTGKVLNATYNASAPDYSATLGLNKLHNKTVDAVKWLQANYPANSYVIPAHVERAGCGLNGGAWNIAAFRDINDNGPTVAFSFEGIPGHEKETSRGSFGTGACGGGTYGGAGTYVATVGGLWDNLLADGRKFWNIPSSDFHSDAGADFWPGEYLKTYTKVKDANNDGIYTQEDVVNGLRAGNSYTVHGDLINDLDYKVVFKTPFGTKSATMGETLQIKKGNKVSVQIRFKSPANNNCAAGVNASATYVCKAPSVHHVQLIQGKVNATKAGKFLADGVTPNAAYKAIDPTVASIVKTFDAASWTTDAAGYTTMTFDVPNVQNDMFFRIRGSNLGYDVKKMDATGTKIVYGTDAAGNPLINTPGTNNADMAWDDLWFYSNPIFVKAL</sequence>
<dbReference type="RefSeq" id="WP_214172943.1">
    <property type="nucleotide sequence ID" value="NZ_JAHCVJ010000009.1"/>
</dbReference>
<evidence type="ECO:0000313" key="2">
    <source>
        <dbReference type="EMBL" id="MBT0666171.1"/>
    </source>
</evidence>
<feature type="chain" id="PRO_5043890501" evidence="1">
    <location>
        <begin position="25"/>
        <end position="593"/>
    </location>
</feature>
<evidence type="ECO:0000256" key="1">
    <source>
        <dbReference type="SAM" id="SignalP"/>
    </source>
</evidence>
<dbReference type="SUPFAM" id="SSF89550">
    <property type="entry name" value="PHP domain-like"/>
    <property type="match status" value="1"/>
</dbReference>
<organism evidence="2 3">
    <name type="scientific">Geoanaerobacter pelophilus</name>
    <dbReference type="NCBI Taxonomy" id="60036"/>
    <lineage>
        <taxon>Bacteria</taxon>
        <taxon>Pseudomonadati</taxon>
        <taxon>Thermodesulfobacteriota</taxon>
        <taxon>Desulfuromonadia</taxon>
        <taxon>Geobacterales</taxon>
        <taxon>Geobacteraceae</taxon>
        <taxon>Geoanaerobacter</taxon>
    </lineage>
</organism>
<evidence type="ECO:0000313" key="3">
    <source>
        <dbReference type="Proteomes" id="UP000811899"/>
    </source>
</evidence>
<dbReference type="AlphaFoldDB" id="A0AAW4LCM9"/>
<name>A0AAW4LCM9_9BACT</name>
<proteinExistence type="predicted"/>
<accession>A0AAW4LCM9</accession>
<comment type="caution">
    <text evidence="2">The sequence shown here is derived from an EMBL/GenBank/DDBJ whole genome shotgun (WGS) entry which is preliminary data.</text>
</comment>
<feature type="signal peptide" evidence="1">
    <location>
        <begin position="1"/>
        <end position="24"/>
    </location>
</feature>
<dbReference type="Proteomes" id="UP000811899">
    <property type="component" value="Unassembled WGS sequence"/>
</dbReference>
<reference evidence="2 3" key="1">
    <citation type="submission" date="2021-05" db="EMBL/GenBank/DDBJ databases">
        <title>The draft genome of Geobacter pelophilus DSM 12255.</title>
        <authorList>
            <person name="Xu Z."/>
            <person name="Masuda Y."/>
            <person name="Itoh H."/>
            <person name="Senoo K."/>
        </authorList>
    </citation>
    <scope>NUCLEOTIDE SEQUENCE [LARGE SCALE GENOMIC DNA]</scope>
    <source>
        <strain evidence="2 3">DSM 12255</strain>
    </source>
</reference>
<keyword evidence="1" id="KW-0732">Signal</keyword>
<protein>
    <submittedName>
        <fullName evidence="2">Uncharacterized protein</fullName>
    </submittedName>
</protein>
<keyword evidence="3" id="KW-1185">Reference proteome</keyword>
<dbReference type="EMBL" id="JAHCVJ010000009">
    <property type="protein sequence ID" value="MBT0666171.1"/>
    <property type="molecule type" value="Genomic_DNA"/>
</dbReference>